<dbReference type="Proteomes" id="UP000280455">
    <property type="component" value="Chromosome"/>
</dbReference>
<evidence type="ECO:0000313" key="2">
    <source>
        <dbReference type="EMBL" id="AZE30004.1"/>
    </source>
</evidence>
<gene>
    <name evidence="2" type="ORF">C4K07_3219</name>
</gene>
<proteinExistence type="predicted"/>
<evidence type="ECO:0000256" key="1">
    <source>
        <dbReference type="SAM" id="MobiDB-lite"/>
    </source>
</evidence>
<protein>
    <submittedName>
        <fullName evidence="2">Uncharacterized protein</fullName>
    </submittedName>
</protein>
<organism evidence="2 3">
    <name type="scientific">Pseudomonas chlororaphis subsp. aureofaciens</name>
    <dbReference type="NCBI Taxonomy" id="587851"/>
    <lineage>
        <taxon>Bacteria</taxon>
        <taxon>Pseudomonadati</taxon>
        <taxon>Pseudomonadota</taxon>
        <taxon>Gammaproteobacteria</taxon>
        <taxon>Pseudomonadales</taxon>
        <taxon>Pseudomonadaceae</taxon>
        <taxon>Pseudomonas</taxon>
    </lineage>
</organism>
<reference evidence="2 3" key="1">
    <citation type="submission" date="2018-03" db="EMBL/GenBank/DDBJ databases">
        <title>Diversity of phytobeneficial traits revealed by whole-genome analysis of worldwide-isolated phenazine-producing Pseudomonas spp.</title>
        <authorList>
            <person name="Biessy A."/>
            <person name="Novinscak A."/>
            <person name="Blom J."/>
            <person name="Leger G."/>
            <person name="Thomashow L.S."/>
            <person name="Cazorla F.M."/>
            <person name="Josic D."/>
            <person name="Filion M."/>
        </authorList>
    </citation>
    <scope>NUCLEOTIDE SEQUENCE [LARGE SCALE GENOMIC DNA]</scope>
    <source>
        <strain evidence="2 3">ChPhzS24</strain>
    </source>
</reference>
<accession>A0AAD1E7J2</accession>
<sequence>MNPSMHDPSEPRTPEPDPLQPARRHDPVIDPNVNGGAERDKRRDDDRERPMDPDLPAPNEPTPLSDDRR</sequence>
<feature type="compositionally biased region" description="Basic and acidic residues" evidence="1">
    <location>
        <begin position="37"/>
        <end position="52"/>
    </location>
</feature>
<evidence type="ECO:0000313" key="3">
    <source>
        <dbReference type="Proteomes" id="UP000280455"/>
    </source>
</evidence>
<dbReference type="AlphaFoldDB" id="A0AAD1E7J2"/>
<dbReference type="EMBL" id="CP027750">
    <property type="protein sequence ID" value="AZE30004.1"/>
    <property type="molecule type" value="Genomic_DNA"/>
</dbReference>
<feature type="region of interest" description="Disordered" evidence="1">
    <location>
        <begin position="1"/>
        <end position="69"/>
    </location>
</feature>
<name>A0AAD1E7J2_9PSED</name>
<dbReference type="RefSeq" id="WP_009049112.1">
    <property type="nucleotide sequence ID" value="NZ_CP027747.1"/>
</dbReference>